<name>A0AAX2S4Z7_HISSO</name>
<protein>
    <submittedName>
        <fullName evidence="1">Hemophilus-specific protein</fullName>
    </submittedName>
</protein>
<evidence type="ECO:0000313" key="1">
    <source>
        <dbReference type="EMBL" id="TEW31347.1"/>
    </source>
</evidence>
<accession>A0AAX2S4Z7</accession>
<dbReference type="AlphaFoldDB" id="A0AAX2S4Z7"/>
<sequence length="137" mass="16396">MKHNYNLGLLKYIWDNRNLDNQAYQYLFCICTEPLQKSGWNRYTIWLNHNGNLVNISAVVHEIVSSQQLKDDIKIWYDKYFYCRPVKVETTGFVSFLLHQFFNGIAHILLKQEIITEIEATEQSYYFIAANNFQRLF</sequence>
<gene>
    <name evidence="1" type="ORF">E2R48_00355</name>
</gene>
<dbReference type="RefSeq" id="WP_011609924.1">
    <property type="nucleotide sequence ID" value="NZ_CP174270.1"/>
</dbReference>
<proteinExistence type="predicted"/>
<evidence type="ECO:0000313" key="2">
    <source>
        <dbReference type="Proteomes" id="UP000297565"/>
    </source>
</evidence>
<organism evidence="1 2">
    <name type="scientific">Histophilus somni</name>
    <name type="common">Haemophilus somnus</name>
    <dbReference type="NCBI Taxonomy" id="731"/>
    <lineage>
        <taxon>Bacteria</taxon>
        <taxon>Pseudomonadati</taxon>
        <taxon>Pseudomonadota</taxon>
        <taxon>Gammaproteobacteria</taxon>
        <taxon>Pasteurellales</taxon>
        <taxon>Pasteurellaceae</taxon>
        <taxon>Histophilus</taxon>
    </lineage>
</organism>
<reference evidence="1 2" key="1">
    <citation type="submission" date="2019-03" db="EMBL/GenBank/DDBJ databases">
        <title>Horizontal Gene Transfer Machinery in Histophilus somni.</title>
        <authorList>
            <person name="Mostafa Nazari M."/>
            <person name="Liljebjelke K."/>
        </authorList>
    </citation>
    <scope>NUCLEOTIDE SEQUENCE [LARGE SCALE GENOMIC DNA]</scope>
    <source>
        <strain evidence="1 2">UOC-EPH-KLM-04</strain>
    </source>
</reference>
<dbReference type="EMBL" id="SNRV01000001">
    <property type="protein sequence ID" value="TEW31347.1"/>
    <property type="molecule type" value="Genomic_DNA"/>
</dbReference>
<comment type="caution">
    <text evidence="1">The sequence shown here is derived from an EMBL/GenBank/DDBJ whole genome shotgun (WGS) entry which is preliminary data.</text>
</comment>
<dbReference type="Proteomes" id="UP000297565">
    <property type="component" value="Unassembled WGS sequence"/>
</dbReference>